<dbReference type="InterPro" id="IPR016965">
    <property type="entry name" value="Pase_PHOSPHO-typ"/>
</dbReference>
<dbReference type="EMBL" id="JALJOU010000026">
    <property type="protein sequence ID" value="KAK9836188.1"/>
    <property type="molecule type" value="Genomic_DNA"/>
</dbReference>
<dbReference type="InterPro" id="IPR017907">
    <property type="entry name" value="Znf_RING_CS"/>
</dbReference>
<comment type="caution">
    <text evidence="8">The sequence shown here is derived from an EMBL/GenBank/DDBJ whole genome shotgun (WGS) entry which is preliminary data.</text>
</comment>
<evidence type="ECO:0000256" key="2">
    <source>
        <dbReference type="ARBA" id="ARBA00022771"/>
    </source>
</evidence>
<dbReference type="SUPFAM" id="SSF57850">
    <property type="entry name" value="RING/U-box"/>
    <property type="match status" value="1"/>
</dbReference>
<feature type="domain" description="RING-type" evidence="5">
    <location>
        <begin position="171"/>
        <end position="249"/>
    </location>
</feature>
<keyword evidence="1" id="KW-0479">Metal-binding</keyword>
<reference evidence="8 9" key="1">
    <citation type="journal article" date="2024" name="Nat. Commun.">
        <title>Phylogenomics reveals the evolutionary origins of lichenization in chlorophyte algae.</title>
        <authorList>
            <person name="Puginier C."/>
            <person name="Libourel C."/>
            <person name="Otte J."/>
            <person name="Skaloud P."/>
            <person name="Haon M."/>
            <person name="Grisel S."/>
            <person name="Petersen M."/>
            <person name="Berrin J.G."/>
            <person name="Delaux P.M."/>
            <person name="Dal Grande F."/>
            <person name="Keller J."/>
        </authorList>
    </citation>
    <scope>NUCLEOTIDE SEQUENCE [LARGE SCALE GENOMIC DNA]</scope>
    <source>
        <strain evidence="8 9">SAG 245.80</strain>
    </source>
</reference>
<evidence type="ECO:0000259" key="7">
    <source>
        <dbReference type="PROSITE" id="PS51382"/>
    </source>
</evidence>
<protein>
    <submittedName>
        <fullName evidence="8">Uncharacterized protein</fullName>
    </submittedName>
</protein>
<evidence type="ECO:0000313" key="8">
    <source>
        <dbReference type="EMBL" id="KAK9836188.1"/>
    </source>
</evidence>
<dbReference type="CDD" id="cd14447">
    <property type="entry name" value="SPX"/>
    <property type="match status" value="1"/>
</dbReference>
<dbReference type="Proteomes" id="UP001445335">
    <property type="component" value="Unassembled WGS sequence"/>
</dbReference>
<dbReference type="InterPro" id="IPR004274">
    <property type="entry name" value="FCP1_dom"/>
</dbReference>
<keyword evidence="9" id="KW-1185">Reference proteome</keyword>
<sequence>MKFGKRLALEAARRWRPFYLDYKACKRAIQQDVNARDASGRTFEAVLCQELKKVSVFYVEKEEELEAAMKSLQAGQPGRLAAFASELTDLRKYAVLNYVACIKAVKKRNRHLRAAVGEAAAGPPLRAVDLLSQQYFFTSSRLAALSTRAEVLLQGQAATRPRDALEAEYGCPICLSVLHSPVVLTCAHRFCWGCLLAYCATALRARAVKQQSGQNGNASKPAGYLAAADIVSEESATSAVSTYDCPVCRKPHILDLDRLQVDPHLNRFIEDLKLRSSGSAGEAASAGAAATLSLTLPVEQSAAAAQGEPAGSAAVAQAQAGAAAAARAEAAGTTAPVPFSRPCLATVVVDLSRPSQADASLLATAMEMEETSAPVPAAETVSESAADAPCAGEPPLLPPQAPAHRGQLTVVLDLDGTLVSSFTPRRAPALPPGSTSYVVGRGGRLNPGGVFVVERPGLAAFFARLAEFAEVVLFTAGLEDYAKPICDELDSRYGGAFHARLYRPATTACAAYPCLKDLSRLGRDLRRCVLVDDTPLAFLAQPDNGIPIFNFRGDVDDRVLVEAILPLLATLAAAPDVRPVLHRRFDMPRWFASQGISAMPLHPSPKMVSRRASRSAPLPAAAPAAAGEQMLALARRGEGRALLLCDFDKTLTDCDAGERLVGELAPELAPMLASLQMPANFVPLTNAVLAEMARRGIARDALLCTLRKMGAEMPAAAVDMLRWAAARPGLEVCVLSDCNQLFIATMLTGAKADGLVAEVITNGAAFERVLADSAIDLTLSPGAAAGKPDPAVNPSLNPLSWALCCGKGAGAARPAAHRLAVRPRHDEGAAGSHGCPLCPANLCKGQELEALRRRAAYSRVVYAGDGANDLCPALILSAGDAVLARKGHALAALIAEREQGPPEGRVQAQVLLWCDHAELFQLVKRLLG</sequence>
<evidence type="ECO:0000313" key="9">
    <source>
        <dbReference type="Proteomes" id="UP001445335"/>
    </source>
</evidence>
<dbReference type="InterPro" id="IPR001841">
    <property type="entry name" value="Znf_RING"/>
</dbReference>
<gene>
    <name evidence="8" type="ORF">WJX81_007747</name>
</gene>
<dbReference type="SUPFAM" id="SSF56784">
    <property type="entry name" value="HAD-like"/>
    <property type="match status" value="2"/>
</dbReference>
<dbReference type="InterPro" id="IPR004331">
    <property type="entry name" value="SPX_dom"/>
</dbReference>
<accession>A0AAW1RRQ0</accession>
<keyword evidence="2 4" id="KW-0863">Zinc-finger</keyword>
<keyword evidence="3" id="KW-0862">Zinc</keyword>
<feature type="domain" description="SPX" evidence="7">
    <location>
        <begin position="1"/>
        <end position="122"/>
    </location>
</feature>
<dbReference type="InterPro" id="IPR023214">
    <property type="entry name" value="HAD_sf"/>
</dbReference>
<dbReference type="PROSITE" id="PS00518">
    <property type="entry name" value="ZF_RING_1"/>
    <property type="match status" value="1"/>
</dbReference>
<dbReference type="Gene3D" id="3.30.40.10">
    <property type="entry name" value="Zinc/RING finger domain, C3HC4 (zinc finger)"/>
    <property type="match status" value="1"/>
</dbReference>
<dbReference type="PROSITE" id="PS50089">
    <property type="entry name" value="ZF_RING_2"/>
    <property type="match status" value="1"/>
</dbReference>
<dbReference type="CDD" id="cd07521">
    <property type="entry name" value="HAD_FCP1-like"/>
    <property type="match status" value="1"/>
</dbReference>
<dbReference type="Pfam" id="PF13445">
    <property type="entry name" value="zf-RING_UBOX"/>
    <property type="match status" value="1"/>
</dbReference>
<evidence type="ECO:0000256" key="1">
    <source>
        <dbReference type="ARBA" id="ARBA00022723"/>
    </source>
</evidence>
<dbReference type="PANTHER" id="PTHR20889">
    <property type="entry name" value="PHOSPHATASE, ORPHAN 1, 2"/>
    <property type="match status" value="1"/>
</dbReference>
<evidence type="ECO:0000256" key="3">
    <source>
        <dbReference type="ARBA" id="ARBA00022833"/>
    </source>
</evidence>
<dbReference type="GO" id="GO:0016791">
    <property type="term" value="F:phosphatase activity"/>
    <property type="evidence" value="ECO:0007669"/>
    <property type="project" value="InterPro"/>
</dbReference>
<dbReference type="InterPro" id="IPR027370">
    <property type="entry name" value="Znf-RING_euk"/>
</dbReference>
<feature type="domain" description="FCP1 homology" evidence="6">
    <location>
        <begin position="403"/>
        <end position="571"/>
    </location>
</feature>
<name>A0AAW1RRQ0_9CHLO</name>
<dbReference type="PROSITE" id="PS51382">
    <property type="entry name" value="SPX"/>
    <property type="match status" value="1"/>
</dbReference>
<dbReference type="Pfam" id="PF06888">
    <property type="entry name" value="Put_Phosphatase"/>
    <property type="match status" value="2"/>
</dbReference>
<dbReference type="GO" id="GO:0008270">
    <property type="term" value="F:zinc ion binding"/>
    <property type="evidence" value="ECO:0007669"/>
    <property type="project" value="UniProtKB-KW"/>
</dbReference>
<proteinExistence type="predicted"/>
<dbReference type="InterPro" id="IPR036412">
    <property type="entry name" value="HAD-like_sf"/>
</dbReference>
<dbReference type="Gene3D" id="3.40.50.1000">
    <property type="entry name" value="HAD superfamily/HAD-like"/>
    <property type="match status" value="2"/>
</dbReference>
<dbReference type="AlphaFoldDB" id="A0AAW1RRQ0"/>
<dbReference type="PANTHER" id="PTHR20889:SF12">
    <property type="entry name" value="LP01149P"/>
    <property type="match status" value="1"/>
</dbReference>
<organism evidence="8 9">
    <name type="scientific">Elliptochloris bilobata</name>
    <dbReference type="NCBI Taxonomy" id="381761"/>
    <lineage>
        <taxon>Eukaryota</taxon>
        <taxon>Viridiplantae</taxon>
        <taxon>Chlorophyta</taxon>
        <taxon>core chlorophytes</taxon>
        <taxon>Trebouxiophyceae</taxon>
        <taxon>Trebouxiophyceae incertae sedis</taxon>
        <taxon>Elliptochloris clade</taxon>
        <taxon>Elliptochloris</taxon>
    </lineage>
</organism>
<dbReference type="PROSITE" id="PS50969">
    <property type="entry name" value="FCP1"/>
    <property type="match status" value="1"/>
</dbReference>
<dbReference type="SMART" id="SM00184">
    <property type="entry name" value="RING"/>
    <property type="match status" value="1"/>
</dbReference>
<dbReference type="InterPro" id="IPR013083">
    <property type="entry name" value="Znf_RING/FYVE/PHD"/>
</dbReference>
<evidence type="ECO:0000259" key="5">
    <source>
        <dbReference type="PROSITE" id="PS50089"/>
    </source>
</evidence>
<evidence type="ECO:0000259" key="6">
    <source>
        <dbReference type="PROSITE" id="PS50969"/>
    </source>
</evidence>
<evidence type="ECO:0000256" key="4">
    <source>
        <dbReference type="PROSITE-ProRule" id="PRU00175"/>
    </source>
</evidence>
<dbReference type="Pfam" id="PF03031">
    <property type="entry name" value="NIF"/>
    <property type="match status" value="1"/>
</dbReference>
<dbReference type="CDD" id="cd16449">
    <property type="entry name" value="RING-HC"/>
    <property type="match status" value="1"/>
</dbReference>
<dbReference type="SMART" id="SM00577">
    <property type="entry name" value="CPDc"/>
    <property type="match status" value="1"/>
</dbReference>